<keyword evidence="2" id="KW-1185">Reference proteome</keyword>
<dbReference type="EMBL" id="CM007656">
    <property type="protein sequence ID" value="ONI00794.1"/>
    <property type="molecule type" value="Genomic_DNA"/>
</dbReference>
<protein>
    <submittedName>
        <fullName evidence="1">Uncharacterized protein</fullName>
    </submittedName>
</protein>
<evidence type="ECO:0000313" key="1">
    <source>
        <dbReference type="EMBL" id="ONI00794.1"/>
    </source>
</evidence>
<dbReference type="HOGENOM" id="CLU_000680_24_1_1"/>
<dbReference type="Gramene" id="ONI00794">
    <property type="protein sequence ID" value="ONI00794"/>
    <property type="gene ID" value="PRUPE_6G105300"/>
</dbReference>
<organism evidence="1 2">
    <name type="scientific">Prunus persica</name>
    <name type="common">Peach</name>
    <name type="synonym">Amygdalus persica</name>
    <dbReference type="NCBI Taxonomy" id="3760"/>
    <lineage>
        <taxon>Eukaryota</taxon>
        <taxon>Viridiplantae</taxon>
        <taxon>Streptophyta</taxon>
        <taxon>Embryophyta</taxon>
        <taxon>Tracheophyta</taxon>
        <taxon>Spermatophyta</taxon>
        <taxon>Magnoliopsida</taxon>
        <taxon>eudicotyledons</taxon>
        <taxon>Gunneridae</taxon>
        <taxon>Pentapetalae</taxon>
        <taxon>rosids</taxon>
        <taxon>fabids</taxon>
        <taxon>Rosales</taxon>
        <taxon>Rosaceae</taxon>
        <taxon>Amygdaloideae</taxon>
        <taxon>Amygdaleae</taxon>
        <taxon>Prunus</taxon>
    </lineage>
</organism>
<dbReference type="Proteomes" id="UP000006882">
    <property type="component" value="Chromosome G6"/>
</dbReference>
<dbReference type="AlphaFoldDB" id="M5W220"/>
<dbReference type="eggNOG" id="KOG1075">
    <property type="taxonomic scope" value="Eukaryota"/>
</dbReference>
<evidence type="ECO:0000313" key="2">
    <source>
        <dbReference type="Proteomes" id="UP000006882"/>
    </source>
</evidence>
<name>M5W220_PRUPE</name>
<dbReference type="OMA" id="ISIRFIM"/>
<proteinExistence type="predicted"/>
<dbReference type="STRING" id="3760.M5W220"/>
<gene>
    <name evidence="1" type="ORF">PRUPE_6G105300</name>
</gene>
<sequence length="137" mass="15622">MGLKLDMNKAYDRIEWDFVKEVSLKLGFDRTWVRQVMGWIISIRFIMLLNGKSGSSFKPSRGLKQGYLFLHVERGIVQGIKFSGDGPTLSHLFFADDSIMFLKATKQNCTTVESILTSYCRRCSCKVVVPKDCLTNL</sequence>
<reference evidence="1 2" key="1">
    <citation type="journal article" date="2013" name="Nat. Genet.">
        <title>The high-quality draft genome of peach (Prunus persica) identifies unique patterns of genetic diversity, domestication and genome evolution.</title>
        <authorList>
            <consortium name="International Peach Genome Initiative"/>
            <person name="Verde I."/>
            <person name="Abbott A.G."/>
            <person name="Scalabrin S."/>
            <person name="Jung S."/>
            <person name="Shu S."/>
            <person name="Marroni F."/>
            <person name="Zhebentyayeva T."/>
            <person name="Dettori M.T."/>
            <person name="Grimwood J."/>
            <person name="Cattonaro F."/>
            <person name="Zuccolo A."/>
            <person name="Rossini L."/>
            <person name="Jenkins J."/>
            <person name="Vendramin E."/>
            <person name="Meisel L.A."/>
            <person name="Decroocq V."/>
            <person name="Sosinski B."/>
            <person name="Prochnik S."/>
            <person name="Mitros T."/>
            <person name="Policriti A."/>
            <person name="Cipriani G."/>
            <person name="Dondini L."/>
            <person name="Ficklin S."/>
            <person name="Goodstein D.M."/>
            <person name="Xuan P."/>
            <person name="Del Fabbro C."/>
            <person name="Aramini V."/>
            <person name="Copetti D."/>
            <person name="Gonzalez S."/>
            <person name="Horner D.S."/>
            <person name="Falchi R."/>
            <person name="Lucas S."/>
            <person name="Mica E."/>
            <person name="Maldonado J."/>
            <person name="Lazzari B."/>
            <person name="Bielenberg D."/>
            <person name="Pirona R."/>
            <person name="Miculan M."/>
            <person name="Barakat A."/>
            <person name="Testolin R."/>
            <person name="Stella A."/>
            <person name="Tartarini S."/>
            <person name="Tonutti P."/>
            <person name="Arus P."/>
            <person name="Orellana A."/>
            <person name="Wells C."/>
            <person name="Main D."/>
            <person name="Vizzotto G."/>
            <person name="Silva H."/>
            <person name="Salamini F."/>
            <person name="Schmutz J."/>
            <person name="Morgante M."/>
            <person name="Rokhsar D.S."/>
        </authorList>
    </citation>
    <scope>NUCLEOTIDE SEQUENCE [LARGE SCALE GENOMIC DNA]</scope>
    <source>
        <strain evidence="2">cv. Nemared</strain>
    </source>
</reference>
<accession>M5W220</accession>